<gene>
    <name evidence="3" type="ORF">B7Y86_15045</name>
</gene>
<comment type="caution">
    <text evidence="3">The sequence shown here is derived from an EMBL/GenBank/DDBJ whole genome shotgun (WGS) entry which is preliminary data.</text>
</comment>
<sequence length="306" mass="31040">MFKYSHIAAFGAVLAVALSALPALPAAAQDMGGQGMPQDPGATPAPEGANRAPPPLATSGPAAAAAAQRIANAAGTACQVVEANVIGQTTNQQRITYEAACASGPGYIFVNSLPPEARDCVLLAGQAEADRAANPNADVGAQCVIPRNTEIARVIGAYAAEAGIACTVDQGASIGRTSDNTLIYEVGCDGLDGYRIEKAAAGWTRTECAVIATQNSTCRFSTAEEQAATLKARLAGSEASACDVVQARYIGASAGDTLYEARCGAGNGIIVRFTPEHVVRQVFLCEVAQRIAGGCRLTTVAAAPAA</sequence>
<reference evidence="3 4" key="1">
    <citation type="submission" date="2017-03" db="EMBL/GenBank/DDBJ databases">
        <title>Lifting the veil on microbial sulfur biogeochemistry in mining wastewaters.</title>
        <authorList>
            <person name="Kantor R.S."/>
            <person name="Colenbrander Nelson T."/>
            <person name="Marshall S."/>
            <person name="Bennett D."/>
            <person name="Apte S."/>
            <person name="Camacho D."/>
            <person name="Thomas B.C."/>
            <person name="Warren L.A."/>
            <person name="Banfield J.F."/>
        </authorList>
    </citation>
    <scope>NUCLEOTIDE SEQUENCE [LARGE SCALE GENOMIC DNA]</scope>
    <source>
        <strain evidence="3">32-68-21</strain>
    </source>
</reference>
<dbReference type="Proteomes" id="UP000216147">
    <property type="component" value="Unassembled WGS sequence"/>
</dbReference>
<feature type="region of interest" description="Disordered" evidence="1">
    <location>
        <begin position="29"/>
        <end position="61"/>
    </location>
</feature>
<protein>
    <submittedName>
        <fullName evidence="3">Uncharacterized protein</fullName>
    </submittedName>
</protein>
<accession>A0A258HDC1</accession>
<evidence type="ECO:0000313" key="4">
    <source>
        <dbReference type="Proteomes" id="UP000216147"/>
    </source>
</evidence>
<evidence type="ECO:0000256" key="1">
    <source>
        <dbReference type="SAM" id="MobiDB-lite"/>
    </source>
</evidence>
<name>A0A258HDC1_9CAUL</name>
<feature type="chain" id="PRO_5012649498" evidence="2">
    <location>
        <begin position="29"/>
        <end position="306"/>
    </location>
</feature>
<evidence type="ECO:0000256" key="2">
    <source>
        <dbReference type="SAM" id="SignalP"/>
    </source>
</evidence>
<dbReference type="AlphaFoldDB" id="A0A258HDC1"/>
<organism evidence="3 4">
    <name type="scientific">Brevundimonas subvibrioides</name>
    <dbReference type="NCBI Taxonomy" id="74313"/>
    <lineage>
        <taxon>Bacteria</taxon>
        <taxon>Pseudomonadati</taxon>
        <taxon>Pseudomonadota</taxon>
        <taxon>Alphaproteobacteria</taxon>
        <taxon>Caulobacterales</taxon>
        <taxon>Caulobacteraceae</taxon>
        <taxon>Brevundimonas</taxon>
    </lineage>
</organism>
<feature type="signal peptide" evidence="2">
    <location>
        <begin position="1"/>
        <end position="28"/>
    </location>
</feature>
<dbReference type="EMBL" id="NCEQ01000018">
    <property type="protein sequence ID" value="OYX54971.1"/>
    <property type="molecule type" value="Genomic_DNA"/>
</dbReference>
<keyword evidence="2" id="KW-0732">Signal</keyword>
<proteinExistence type="predicted"/>
<evidence type="ECO:0000313" key="3">
    <source>
        <dbReference type="EMBL" id="OYX54971.1"/>
    </source>
</evidence>